<comment type="caution">
    <text evidence="1">The sequence shown here is derived from an EMBL/GenBank/DDBJ whole genome shotgun (WGS) entry which is preliminary data.</text>
</comment>
<sequence>MATYDYQLNNPPDEKRARELWIQHAAGFIIFQDVRKYAIDRIDETLDEKTKSKILEGIDNAIYGLMMLWDGVSGNLSNDKYSIRLETIIKLEEKANGKLVDEVTVTNGDGMCIGFHGWREGDFGNDEIVNLS</sequence>
<dbReference type="EMBL" id="RQFO01000001">
    <property type="protein sequence ID" value="TGL06797.1"/>
    <property type="molecule type" value="Genomic_DNA"/>
</dbReference>
<organism evidence="1 2">
    <name type="scientific">Leptospira montravelensis</name>
    <dbReference type="NCBI Taxonomy" id="2484961"/>
    <lineage>
        <taxon>Bacteria</taxon>
        <taxon>Pseudomonadati</taxon>
        <taxon>Spirochaetota</taxon>
        <taxon>Spirochaetia</taxon>
        <taxon>Leptospirales</taxon>
        <taxon>Leptospiraceae</taxon>
        <taxon>Leptospira</taxon>
    </lineage>
</organism>
<name>A0ABY2LW96_9LEPT</name>
<evidence type="ECO:0000313" key="2">
    <source>
        <dbReference type="Proteomes" id="UP000297465"/>
    </source>
</evidence>
<dbReference type="Proteomes" id="UP000297465">
    <property type="component" value="Unassembled WGS sequence"/>
</dbReference>
<reference evidence="2" key="1">
    <citation type="journal article" date="2019" name="PLoS Negl. Trop. Dis.">
        <title>Revisiting the worldwide diversity of Leptospira species in the environment.</title>
        <authorList>
            <person name="Vincent A.T."/>
            <person name="Schiettekatte O."/>
            <person name="Bourhy P."/>
            <person name="Veyrier F.J."/>
            <person name="Picardeau M."/>
        </authorList>
    </citation>
    <scope>NUCLEOTIDE SEQUENCE [LARGE SCALE GENOMIC DNA]</scope>
    <source>
        <strain evidence="2">201800278</strain>
    </source>
</reference>
<protein>
    <submittedName>
        <fullName evidence="1">Uncharacterized protein</fullName>
    </submittedName>
</protein>
<evidence type="ECO:0000313" key="1">
    <source>
        <dbReference type="EMBL" id="TGL06797.1"/>
    </source>
</evidence>
<accession>A0ABY2LW96</accession>
<dbReference type="RefSeq" id="WP_135570652.1">
    <property type="nucleotide sequence ID" value="NZ_RQFN01000011.1"/>
</dbReference>
<proteinExistence type="predicted"/>
<gene>
    <name evidence="1" type="ORF">EHQ31_00005</name>
</gene>
<keyword evidence="2" id="KW-1185">Reference proteome</keyword>